<feature type="compositionally biased region" description="Basic and acidic residues" evidence="13">
    <location>
        <begin position="631"/>
        <end position="650"/>
    </location>
</feature>
<dbReference type="PROSITE" id="PS50014">
    <property type="entry name" value="BROMODOMAIN_2"/>
    <property type="match status" value="1"/>
</dbReference>
<dbReference type="SMART" id="SM00297">
    <property type="entry name" value="BROMO"/>
    <property type="match status" value="1"/>
</dbReference>
<feature type="domain" description="DDT" evidence="16">
    <location>
        <begin position="453"/>
        <end position="517"/>
    </location>
</feature>
<evidence type="ECO:0000259" key="16">
    <source>
        <dbReference type="PROSITE" id="PS50827"/>
    </source>
</evidence>
<dbReference type="InterPro" id="IPR001739">
    <property type="entry name" value="Methyl_CpG_DNA-bd"/>
</dbReference>
<feature type="compositionally biased region" description="Basic and acidic residues" evidence="13">
    <location>
        <begin position="372"/>
        <end position="408"/>
    </location>
</feature>
<evidence type="ECO:0000256" key="7">
    <source>
        <dbReference type="ARBA" id="ARBA00023054"/>
    </source>
</evidence>
<comment type="caution">
    <text evidence="18">The sequence shown here is derived from an EMBL/GenBank/DDBJ whole genome shotgun (WGS) entry which is preliminary data.</text>
</comment>
<feature type="compositionally biased region" description="Basic residues" evidence="13">
    <location>
        <begin position="1159"/>
        <end position="1174"/>
    </location>
</feature>
<dbReference type="Gene3D" id="1.20.920.10">
    <property type="entry name" value="Bromodomain-like"/>
    <property type="match status" value="1"/>
</dbReference>
<proteinExistence type="inferred from homology"/>
<dbReference type="SUPFAM" id="SSF47370">
    <property type="entry name" value="Bromodomain"/>
    <property type="match status" value="1"/>
</dbReference>
<evidence type="ECO:0000259" key="15">
    <source>
        <dbReference type="PROSITE" id="PS50016"/>
    </source>
</evidence>
<dbReference type="InterPro" id="IPR001487">
    <property type="entry name" value="Bromodomain"/>
</dbReference>
<evidence type="ECO:0000259" key="14">
    <source>
        <dbReference type="PROSITE" id="PS50014"/>
    </source>
</evidence>
<dbReference type="PROSITE" id="PS00633">
    <property type="entry name" value="BROMODOMAIN_1"/>
    <property type="match status" value="1"/>
</dbReference>
<evidence type="ECO:0000256" key="3">
    <source>
        <dbReference type="ARBA" id="ARBA00022723"/>
    </source>
</evidence>
<feature type="compositionally biased region" description="Basic and acidic residues" evidence="13">
    <location>
        <begin position="961"/>
        <end position="978"/>
    </location>
</feature>
<evidence type="ECO:0000256" key="10">
    <source>
        <dbReference type="ARBA" id="ARBA00023242"/>
    </source>
</evidence>
<feature type="region of interest" description="Disordered" evidence="13">
    <location>
        <begin position="1148"/>
        <end position="1193"/>
    </location>
</feature>
<protein>
    <recommendedName>
        <fullName evidence="20">Bromodomain protein</fullName>
    </recommendedName>
</protein>
<evidence type="ECO:0000256" key="5">
    <source>
        <dbReference type="ARBA" id="ARBA00022833"/>
    </source>
</evidence>
<dbReference type="PROSITE" id="PS50016">
    <property type="entry name" value="ZF_PHD_2"/>
    <property type="match status" value="1"/>
</dbReference>
<organism evidence="18 19">
    <name type="scientific">Necator americanus</name>
    <name type="common">Human hookworm</name>
    <dbReference type="NCBI Taxonomy" id="51031"/>
    <lineage>
        <taxon>Eukaryota</taxon>
        <taxon>Metazoa</taxon>
        <taxon>Ecdysozoa</taxon>
        <taxon>Nematoda</taxon>
        <taxon>Chromadorea</taxon>
        <taxon>Rhabditida</taxon>
        <taxon>Rhabditina</taxon>
        <taxon>Rhabditomorpha</taxon>
        <taxon>Strongyloidea</taxon>
        <taxon>Ancylostomatidae</taxon>
        <taxon>Bunostominae</taxon>
        <taxon>Necator</taxon>
    </lineage>
</organism>
<evidence type="ECO:0000256" key="4">
    <source>
        <dbReference type="ARBA" id="ARBA00022771"/>
    </source>
</evidence>
<dbReference type="SMART" id="SM00249">
    <property type="entry name" value="PHD"/>
    <property type="match status" value="2"/>
</dbReference>
<feature type="region of interest" description="Disordered" evidence="13">
    <location>
        <begin position="961"/>
        <end position="995"/>
    </location>
</feature>
<evidence type="ECO:0000256" key="1">
    <source>
        <dbReference type="ARBA" id="ARBA00004123"/>
    </source>
</evidence>
<gene>
    <name evidence="18" type="primary">Necator_chrIII.g12732</name>
    <name evidence="18" type="ORF">RB195_011965</name>
</gene>
<dbReference type="InterPro" id="IPR013083">
    <property type="entry name" value="Znf_RING/FYVE/PHD"/>
</dbReference>
<dbReference type="Gene3D" id="3.30.40.10">
    <property type="entry name" value="Zinc/RING finger domain, C3HC4 (zinc finger)"/>
    <property type="match status" value="1"/>
</dbReference>
<feature type="compositionally biased region" description="Acidic residues" evidence="13">
    <location>
        <begin position="979"/>
        <end position="995"/>
    </location>
</feature>
<dbReference type="PANTHER" id="PTHR45915">
    <property type="entry name" value="TRANSCRIPTION INTERMEDIARY FACTOR"/>
    <property type="match status" value="1"/>
</dbReference>
<keyword evidence="19" id="KW-1185">Reference proteome</keyword>
<evidence type="ECO:0000256" key="13">
    <source>
        <dbReference type="SAM" id="MobiDB-lite"/>
    </source>
</evidence>
<comment type="subcellular location">
    <subcellularLocation>
        <location evidence="1">Nucleus</location>
    </subcellularLocation>
</comment>
<feature type="domain" description="PHD-type" evidence="15">
    <location>
        <begin position="1085"/>
        <end position="1132"/>
    </location>
</feature>
<dbReference type="CDD" id="cd15489">
    <property type="entry name" value="PHD_SF"/>
    <property type="match status" value="1"/>
</dbReference>
<feature type="region of interest" description="Disordered" evidence="13">
    <location>
        <begin position="119"/>
        <end position="165"/>
    </location>
</feature>
<evidence type="ECO:0000256" key="8">
    <source>
        <dbReference type="ARBA" id="ARBA00023117"/>
    </source>
</evidence>
<dbReference type="Pfam" id="PF01429">
    <property type="entry name" value="MBD"/>
    <property type="match status" value="1"/>
</dbReference>
<feature type="region of interest" description="Disordered" evidence="13">
    <location>
        <begin position="226"/>
        <end position="264"/>
    </location>
</feature>
<dbReference type="InterPro" id="IPR016177">
    <property type="entry name" value="DNA-bd_dom_sf"/>
</dbReference>
<sequence length="1314" mass="147551">MCDQNALLRLLAAQASAQQQMLFGCGPGTVSSGAAAAAMGSTGSARGGVGGANGAAAAALLNGMLGAANPFLSPEMMLWQSMVAAQAQIAQLQQHQQTQNQPSFDDVLKKLADNAKKSTYTNGTATSQNQPVVPPSTSASNSTSATSVITGAGRRLEPGEIPVTKSSVNKSSANVNKNMLDAAMLQLLATQMMSQQAAVAKMNGHSVHHKTTAKKDAAQLVLDLSAKTKTEPGPSSDGTDTRSSATPSECIGEVGKKRPPATESQARVPLTLGWRRQTCIRSIAASGVRGDVVYYAPCGKKLSTYAEVLRYLMKHPCGPISRDNFSFSSKLIVGEFLMPREAENGDKVVIKMSEDVIAEEVNRLVSLKSHSRNGERKYREKSEKPQEKIQEEKNTPEESQEQHDHVEVEESPLEVYDDEDKVKWSREPIDDLLLTEIRPMPDLPRVENLRLDGNGFADALMVHEFVHNFAHVLELDLSTLPSLGALCSGLVGDVNHFEKVLQLTISLFRLSLEYPGLPTGKPGRTRLGQTISETGVTKENYSELLRFFLATRDSQGQKLSELLNGRTFAELPGEEKASILAFLCNELLCCPNIVKEIERNLEEVGRLKGDRWMRDGKARALRVVQRRKQKAERGPHSSESESHTHDERPPSRNSEASDTSRPATPIQTTKDRRLTPGLGQCEILTEEEENMSPEQLDILIDSLNAEAEHLKEKINELSTKVRSFPLGWDRYHRQYWQVRGVASILVESIESSGPSNPACNVEETCTKDPPNLTAPSFVHPDVFACVEDLIDDVVTCRSHTDRRKRKRFRRLDNPYKRGWWSIDTREALEAVRSSLHGRGIRERILHRLLCKTWFLKDVKLSKVELDNIADEVDWNKIIELNQHTVHRRLEELEARITKAKIAARMPPNSHPRTGDGIKSLDDLKRRILFCERRINRNYLRPSFCVSDNKYLAHALKMENEPHKKDFHHSEDEDQRSEADKDDEAMDEIEKDDSDNGEMIDRWRSYVESVDTSAELALAIQLLESSIAWELVHTLRLCQICRKRCDDTSTTLRCTACKLNYHQNCCKSPPSREWFCPACVESSTQVPTCLICSRQLDDLVTCRKCFRFFHAECATDASYDSFGDFLCRGCDPKLFERRVILHGESDDFAEADDSADPAEHHHHHHHHHGHHPNGHHTKEVRKPPKRKAEAPPPIVFPTDMNADLCRAMLDELECQPGVGPFLEPVDLDLVPGYREAIANPIDMASIRNRIEAQCYETPDDFAADMELMFNNCRTFNEDDSPVGIAGANLQKFYHKRWRQLKYNFSKRLKRMRQHL</sequence>
<dbReference type="InterPro" id="IPR001965">
    <property type="entry name" value="Znf_PHD"/>
</dbReference>
<dbReference type="SMART" id="SM00391">
    <property type="entry name" value="MBD"/>
    <property type="match status" value="1"/>
</dbReference>
<feature type="compositionally biased region" description="Polar residues" evidence="13">
    <location>
        <begin position="119"/>
        <end position="130"/>
    </location>
</feature>
<dbReference type="EMBL" id="JAVFWL010000003">
    <property type="protein sequence ID" value="KAK6745558.1"/>
    <property type="molecule type" value="Genomic_DNA"/>
</dbReference>
<dbReference type="InterPro" id="IPR018501">
    <property type="entry name" value="DDT_dom"/>
</dbReference>
<dbReference type="Pfam" id="PF00439">
    <property type="entry name" value="Bromodomain"/>
    <property type="match status" value="1"/>
</dbReference>
<keyword evidence="6" id="KW-0805">Transcription regulation</keyword>
<dbReference type="SMART" id="SM00571">
    <property type="entry name" value="DDT"/>
    <property type="match status" value="1"/>
</dbReference>
<evidence type="ECO:0000313" key="18">
    <source>
        <dbReference type="EMBL" id="KAK6745558.1"/>
    </source>
</evidence>
<feature type="compositionally biased region" description="Basic and acidic residues" evidence="13">
    <location>
        <begin position="1175"/>
        <end position="1188"/>
    </location>
</feature>
<evidence type="ECO:0000256" key="11">
    <source>
        <dbReference type="PROSITE-ProRule" id="PRU00035"/>
    </source>
</evidence>
<keyword evidence="4 12" id="KW-0863">Zinc-finger</keyword>
<evidence type="ECO:0000256" key="6">
    <source>
        <dbReference type="ARBA" id="ARBA00023015"/>
    </source>
</evidence>
<dbReference type="Proteomes" id="UP001303046">
    <property type="component" value="Unassembled WGS sequence"/>
</dbReference>
<keyword evidence="10" id="KW-0539">Nucleus</keyword>
<dbReference type="PANTHER" id="PTHR45915:SF2">
    <property type="entry name" value="TOUTATIS, ISOFORM E"/>
    <property type="match status" value="1"/>
</dbReference>
<feature type="compositionally biased region" description="Low complexity" evidence="13">
    <location>
        <begin position="135"/>
        <end position="148"/>
    </location>
</feature>
<dbReference type="InterPro" id="IPR018359">
    <property type="entry name" value="Bromodomain_CS"/>
</dbReference>
<dbReference type="InterPro" id="IPR019786">
    <property type="entry name" value="Zinc_finger_PHD-type_CS"/>
</dbReference>
<feature type="domain" description="MBD" evidence="17">
    <location>
        <begin position="260"/>
        <end position="332"/>
    </location>
</feature>
<dbReference type="Gene3D" id="3.30.890.10">
    <property type="entry name" value="Methyl-cpg-binding Protein 2, Chain A"/>
    <property type="match status" value="1"/>
</dbReference>
<dbReference type="InterPro" id="IPR019787">
    <property type="entry name" value="Znf_PHD-finger"/>
</dbReference>
<dbReference type="Pfam" id="PF15612">
    <property type="entry name" value="WHIM1"/>
    <property type="match status" value="1"/>
</dbReference>
<evidence type="ECO:0000259" key="17">
    <source>
        <dbReference type="PROSITE" id="PS50982"/>
    </source>
</evidence>
<dbReference type="Pfam" id="PF15613">
    <property type="entry name" value="WSD"/>
    <property type="match status" value="1"/>
</dbReference>
<evidence type="ECO:0000256" key="2">
    <source>
        <dbReference type="ARBA" id="ARBA00007444"/>
    </source>
</evidence>
<dbReference type="InterPro" id="IPR028941">
    <property type="entry name" value="WHIM2_dom"/>
</dbReference>
<feature type="domain" description="Bromo" evidence="14">
    <location>
        <begin position="1212"/>
        <end position="1282"/>
    </location>
</feature>
<feature type="region of interest" description="Disordered" evidence="13">
    <location>
        <begin position="623"/>
        <end position="677"/>
    </location>
</feature>
<keyword evidence="9" id="KW-0804">Transcription</keyword>
<dbReference type="InterPro" id="IPR036427">
    <property type="entry name" value="Bromodomain-like_sf"/>
</dbReference>
<name>A0ABR1D4V4_NECAM</name>
<feature type="compositionally biased region" description="Polar residues" evidence="13">
    <location>
        <begin position="651"/>
        <end position="668"/>
    </location>
</feature>
<keyword evidence="5" id="KW-0862">Zinc</keyword>
<evidence type="ECO:0000256" key="9">
    <source>
        <dbReference type="ARBA" id="ARBA00023163"/>
    </source>
</evidence>
<dbReference type="InterPro" id="IPR028942">
    <property type="entry name" value="WHIM1_dom"/>
</dbReference>
<reference evidence="18 19" key="1">
    <citation type="submission" date="2023-08" db="EMBL/GenBank/DDBJ databases">
        <title>A Necator americanus chromosomal reference genome.</title>
        <authorList>
            <person name="Ilik V."/>
            <person name="Petrzelkova K.J."/>
            <person name="Pardy F."/>
            <person name="Fuh T."/>
            <person name="Niatou-Singa F.S."/>
            <person name="Gouil Q."/>
            <person name="Baker L."/>
            <person name="Ritchie M.E."/>
            <person name="Jex A.R."/>
            <person name="Gazzola D."/>
            <person name="Li H."/>
            <person name="Toshio Fujiwara R."/>
            <person name="Zhan B."/>
            <person name="Aroian R.V."/>
            <person name="Pafco B."/>
            <person name="Schwarz E.M."/>
        </authorList>
    </citation>
    <scope>NUCLEOTIDE SEQUENCE [LARGE SCALE GENOMIC DNA]</scope>
    <source>
        <strain evidence="18 19">Aroian</strain>
        <tissue evidence="18">Whole animal</tissue>
    </source>
</reference>
<dbReference type="PROSITE" id="PS50982">
    <property type="entry name" value="MBD"/>
    <property type="match status" value="1"/>
</dbReference>
<keyword evidence="7" id="KW-0175">Coiled coil</keyword>
<keyword evidence="3" id="KW-0479">Metal-binding</keyword>
<evidence type="ECO:0008006" key="20">
    <source>
        <dbReference type="Google" id="ProtNLM"/>
    </source>
</evidence>
<dbReference type="InterPro" id="IPR011011">
    <property type="entry name" value="Znf_FYVE_PHD"/>
</dbReference>
<dbReference type="SUPFAM" id="SSF57903">
    <property type="entry name" value="FYVE/PHD zinc finger"/>
    <property type="match status" value="2"/>
</dbReference>
<feature type="compositionally biased region" description="Polar residues" evidence="13">
    <location>
        <begin position="236"/>
        <end position="247"/>
    </location>
</feature>
<dbReference type="PROSITE" id="PS01359">
    <property type="entry name" value="ZF_PHD_1"/>
    <property type="match status" value="1"/>
</dbReference>
<keyword evidence="8 11" id="KW-0103">Bromodomain</keyword>
<dbReference type="PRINTS" id="PR00503">
    <property type="entry name" value="BROMODOMAIN"/>
</dbReference>
<evidence type="ECO:0000256" key="12">
    <source>
        <dbReference type="PROSITE-ProRule" id="PRU00146"/>
    </source>
</evidence>
<dbReference type="SUPFAM" id="SSF54171">
    <property type="entry name" value="DNA-binding domain"/>
    <property type="match status" value="1"/>
</dbReference>
<accession>A0ABR1D4V4</accession>
<feature type="region of interest" description="Disordered" evidence="13">
    <location>
        <begin position="372"/>
        <end position="409"/>
    </location>
</feature>
<dbReference type="PROSITE" id="PS50827">
    <property type="entry name" value="DDT"/>
    <property type="match status" value="1"/>
</dbReference>
<evidence type="ECO:0000313" key="19">
    <source>
        <dbReference type="Proteomes" id="UP001303046"/>
    </source>
</evidence>
<comment type="similarity">
    <text evidence="2">Belongs to the WAL family.</text>
</comment>